<organism evidence="1 2">
    <name type="scientific">candidate division WOR-1 bacterium RIFOXYB2_FULL_36_35</name>
    <dbReference type="NCBI Taxonomy" id="1802578"/>
    <lineage>
        <taxon>Bacteria</taxon>
        <taxon>Bacillati</taxon>
        <taxon>Saganbacteria</taxon>
    </lineage>
</organism>
<dbReference type="EMBL" id="MEUA01000065">
    <property type="protein sequence ID" value="OGC12834.1"/>
    <property type="molecule type" value="Genomic_DNA"/>
</dbReference>
<dbReference type="Proteomes" id="UP000177905">
    <property type="component" value="Unassembled WGS sequence"/>
</dbReference>
<reference evidence="1 2" key="1">
    <citation type="journal article" date="2016" name="Nat. Commun.">
        <title>Thousands of microbial genomes shed light on interconnected biogeochemical processes in an aquifer system.</title>
        <authorList>
            <person name="Anantharaman K."/>
            <person name="Brown C.T."/>
            <person name="Hug L.A."/>
            <person name="Sharon I."/>
            <person name="Castelle C.J."/>
            <person name="Probst A.J."/>
            <person name="Thomas B.C."/>
            <person name="Singh A."/>
            <person name="Wilkins M.J."/>
            <person name="Karaoz U."/>
            <person name="Brodie E.L."/>
            <person name="Williams K.H."/>
            <person name="Hubbard S.S."/>
            <person name="Banfield J.F."/>
        </authorList>
    </citation>
    <scope>NUCLEOTIDE SEQUENCE [LARGE SCALE GENOMIC DNA]</scope>
</reference>
<sequence>MPGFGMNLNSSLRLSLSLRLELTLPQQEVFDHAEAAKKRLEIPYTDVRASNTISVYKERLAARMNDVGSTLLGIPISEEMFTRPNFMELIRIFLTLQAAWRESNDKGIELLKLGFKHYLEQGNIKSLKYGGTKETLAQQKMAKVLIEERMPGCAEVYLAAWKSDIEMPSFWTTDTLYDWLSMGKVCGGSCQSFDGSPYWNKSLGGPVFALDKLAFVGENKTKRCRTLLVPTGVKVNGRLGWDVVVPSVYTAAASQNDIAKIIEGALYAAGIYGCRHVIFLDDCFARFLGIDLEKIYEEIKDRHIVVEIKNNAGEVVRREKIIPREVTDKDCLVYAMKGPNRYKYWDNSGGIIDFKDARKSRINGVEVSVKKLSARGKVIKFDREVASD</sequence>
<evidence type="ECO:0000313" key="1">
    <source>
        <dbReference type="EMBL" id="OGC12834.1"/>
    </source>
</evidence>
<comment type="caution">
    <text evidence="1">The sequence shown here is derived from an EMBL/GenBank/DDBJ whole genome shotgun (WGS) entry which is preliminary data.</text>
</comment>
<accession>A0A1F4RXD9</accession>
<evidence type="ECO:0000313" key="2">
    <source>
        <dbReference type="Proteomes" id="UP000177905"/>
    </source>
</evidence>
<proteinExistence type="predicted"/>
<protein>
    <submittedName>
        <fullName evidence="1">Uncharacterized protein</fullName>
    </submittedName>
</protein>
<gene>
    <name evidence="1" type="ORF">A2290_06580</name>
</gene>
<name>A0A1F4RXD9_UNCSA</name>
<dbReference type="AlphaFoldDB" id="A0A1F4RXD9"/>